<reference evidence="11 12" key="1">
    <citation type="submission" date="2019-09" db="EMBL/GenBank/DDBJ databases">
        <title>The complete genome of Methanoplanus sp. FWC-SCC4.</title>
        <authorList>
            <person name="Chen S.-C."/>
            <person name="Zhou Y.-Z."/>
            <person name="Lai M.-C."/>
        </authorList>
    </citation>
    <scope>NUCLEOTIDE SEQUENCE [LARGE SCALE GENOMIC DNA]</scope>
    <source>
        <strain evidence="11 12">FWC-SCC4</strain>
    </source>
</reference>
<dbReference type="NCBIfam" id="TIGR00229">
    <property type="entry name" value="sensory_box"/>
    <property type="match status" value="2"/>
</dbReference>
<dbReference type="SMART" id="SM00086">
    <property type="entry name" value="PAC"/>
    <property type="match status" value="2"/>
</dbReference>
<dbReference type="GO" id="GO:0004673">
    <property type="term" value="F:protein histidine kinase activity"/>
    <property type="evidence" value="ECO:0007669"/>
    <property type="project" value="UniProtKB-EC"/>
</dbReference>
<evidence type="ECO:0000256" key="4">
    <source>
        <dbReference type="ARBA" id="ARBA00022679"/>
    </source>
</evidence>
<protein>
    <recommendedName>
        <fullName evidence="2">histidine kinase</fullName>
        <ecNumber evidence="2">2.7.13.3</ecNumber>
    </recommendedName>
</protein>
<dbReference type="CDD" id="cd00130">
    <property type="entry name" value="PAS"/>
    <property type="match status" value="2"/>
</dbReference>
<dbReference type="KEGG" id="mefw:F1737_09345"/>
<dbReference type="EMBL" id="CP043875">
    <property type="protein sequence ID" value="WOF16877.1"/>
    <property type="molecule type" value="Genomic_DNA"/>
</dbReference>
<dbReference type="PANTHER" id="PTHR41523">
    <property type="entry name" value="TWO-COMPONENT SYSTEM SENSOR PROTEIN"/>
    <property type="match status" value="1"/>
</dbReference>
<keyword evidence="4" id="KW-0808">Transferase</keyword>
<sequence length="371" mass="42007">MSGISAGVSDVLKKPVIPIYFPDWNGEIMTLSKSIEELREWAKNQRQSPDTIWQMTYNAIEDPVFLLTHEGEILLANEASAKLLGMSVEEILDSHHCYEIVHKTTAFIEGCPFVKAMDSKKRESYKLKMDEKWYLVAVDPINDENGNVIGAIHIITDIDDLIKTTARKAHLGEIIENTLDAIFSATGNGKIDFWNKSAAALFGYTEEEILGEDIGILMPENRKDEYKKVFEEIVSGIALERYETIILKKDGTKMEVLMNAQPVYDERKIIKGASFMLHDLTPQRKTERELLAYVTESALRLKKPVEIIKNNLDDISRLLEKGDIGIEETKLLLSVQASNAEKVIENLKDLNTAVVEKQKGIPNIYMEFLSK</sequence>
<evidence type="ECO:0000256" key="2">
    <source>
        <dbReference type="ARBA" id="ARBA00012438"/>
    </source>
</evidence>
<dbReference type="InterPro" id="IPR035965">
    <property type="entry name" value="PAS-like_dom_sf"/>
</dbReference>
<dbReference type="Proteomes" id="UP001301797">
    <property type="component" value="Chromosome"/>
</dbReference>
<evidence type="ECO:0000256" key="3">
    <source>
        <dbReference type="ARBA" id="ARBA00022553"/>
    </source>
</evidence>
<dbReference type="InterPro" id="IPR013767">
    <property type="entry name" value="PAS_fold"/>
</dbReference>
<dbReference type="GO" id="GO:0006355">
    <property type="term" value="P:regulation of DNA-templated transcription"/>
    <property type="evidence" value="ECO:0007669"/>
    <property type="project" value="InterPro"/>
</dbReference>
<feature type="domain" description="PAS" evidence="9">
    <location>
        <begin position="167"/>
        <end position="237"/>
    </location>
</feature>
<keyword evidence="3" id="KW-0597">Phosphoprotein</keyword>
<dbReference type="EC" id="2.7.13.3" evidence="2"/>
<dbReference type="PROSITE" id="PS50113">
    <property type="entry name" value="PAC"/>
    <property type="match status" value="1"/>
</dbReference>
<dbReference type="AlphaFoldDB" id="A0AA97FE50"/>
<evidence type="ECO:0000313" key="12">
    <source>
        <dbReference type="Proteomes" id="UP001301797"/>
    </source>
</evidence>
<evidence type="ECO:0000259" key="9">
    <source>
        <dbReference type="PROSITE" id="PS50112"/>
    </source>
</evidence>
<dbReference type="InterPro" id="IPR000700">
    <property type="entry name" value="PAS-assoc_C"/>
</dbReference>
<keyword evidence="8" id="KW-0843">Virulence</keyword>
<dbReference type="SMART" id="SM00091">
    <property type="entry name" value="PAS"/>
    <property type="match status" value="2"/>
</dbReference>
<comment type="catalytic activity">
    <reaction evidence="1">
        <text>ATP + protein L-histidine = ADP + protein N-phospho-L-histidine.</text>
        <dbReference type="EC" id="2.7.13.3"/>
    </reaction>
</comment>
<dbReference type="PANTHER" id="PTHR41523:SF8">
    <property type="entry name" value="ETHYLENE RESPONSE SENSOR PROTEIN"/>
    <property type="match status" value="1"/>
</dbReference>
<evidence type="ECO:0000256" key="8">
    <source>
        <dbReference type="ARBA" id="ARBA00023026"/>
    </source>
</evidence>
<evidence type="ECO:0000256" key="7">
    <source>
        <dbReference type="ARBA" id="ARBA00022840"/>
    </source>
</evidence>
<keyword evidence="7" id="KW-0067">ATP-binding</keyword>
<dbReference type="PROSITE" id="PS50112">
    <property type="entry name" value="PAS"/>
    <property type="match status" value="2"/>
</dbReference>
<organism evidence="11 12">
    <name type="scientific">Methanochimaera problematica</name>
    <dbReference type="NCBI Taxonomy" id="2609417"/>
    <lineage>
        <taxon>Archaea</taxon>
        <taxon>Methanobacteriati</taxon>
        <taxon>Methanobacteriota</taxon>
        <taxon>Stenosarchaea group</taxon>
        <taxon>Methanomicrobia</taxon>
        <taxon>Methanomicrobiales</taxon>
        <taxon>Methanomicrobiaceae</taxon>
        <taxon>Methanochimaera</taxon>
    </lineage>
</organism>
<feature type="domain" description="PAS" evidence="9">
    <location>
        <begin position="58"/>
        <end position="102"/>
    </location>
</feature>
<keyword evidence="6" id="KW-0418">Kinase</keyword>
<gene>
    <name evidence="11" type="ORF">F1737_09345</name>
</gene>
<dbReference type="RefSeq" id="WP_317136314.1">
    <property type="nucleotide sequence ID" value="NZ_CP043875.1"/>
</dbReference>
<proteinExistence type="predicted"/>
<dbReference type="InterPro" id="IPR000014">
    <property type="entry name" value="PAS"/>
</dbReference>
<dbReference type="InterPro" id="IPR001610">
    <property type="entry name" value="PAC"/>
</dbReference>
<dbReference type="Gene3D" id="3.30.450.20">
    <property type="entry name" value="PAS domain"/>
    <property type="match status" value="2"/>
</dbReference>
<dbReference type="SUPFAM" id="SSF55785">
    <property type="entry name" value="PYP-like sensor domain (PAS domain)"/>
    <property type="match status" value="2"/>
</dbReference>
<evidence type="ECO:0000313" key="11">
    <source>
        <dbReference type="EMBL" id="WOF16877.1"/>
    </source>
</evidence>
<evidence type="ECO:0000256" key="1">
    <source>
        <dbReference type="ARBA" id="ARBA00000085"/>
    </source>
</evidence>
<dbReference type="Pfam" id="PF00989">
    <property type="entry name" value="PAS"/>
    <property type="match status" value="1"/>
</dbReference>
<evidence type="ECO:0000256" key="6">
    <source>
        <dbReference type="ARBA" id="ARBA00022777"/>
    </source>
</evidence>
<name>A0AA97FE50_9EURY</name>
<keyword evidence="12" id="KW-1185">Reference proteome</keyword>
<dbReference type="GeneID" id="85230369"/>
<evidence type="ECO:0000256" key="5">
    <source>
        <dbReference type="ARBA" id="ARBA00022741"/>
    </source>
</evidence>
<accession>A0AA97FE50</accession>
<keyword evidence="5" id="KW-0547">Nucleotide-binding</keyword>
<feature type="domain" description="PAC" evidence="10">
    <location>
        <begin position="240"/>
        <end position="292"/>
    </location>
</feature>
<dbReference type="GO" id="GO:0005524">
    <property type="term" value="F:ATP binding"/>
    <property type="evidence" value="ECO:0007669"/>
    <property type="project" value="UniProtKB-KW"/>
</dbReference>
<dbReference type="Pfam" id="PF13426">
    <property type="entry name" value="PAS_9"/>
    <property type="match status" value="1"/>
</dbReference>
<evidence type="ECO:0000259" key="10">
    <source>
        <dbReference type="PROSITE" id="PS50113"/>
    </source>
</evidence>